<dbReference type="Proteomes" id="UP000261620">
    <property type="component" value="Unplaced"/>
</dbReference>
<protein>
    <submittedName>
        <fullName evidence="1">Uncharacterized protein</fullName>
    </submittedName>
</protein>
<reference evidence="1" key="2">
    <citation type="submission" date="2025-09" db="UniProtKB">
        <authorList>
            <consortium name="Ensembl"/>
        </authorList>
    </citation>
    <scope>IDENTIFICATION</scope>
</reference>
<sequence>MDNQKCLIISEMFHMQFTGLSLLKNIPSEVCVNVNEDKLAGPSMITLMLTQRTHGQQLGALISAEGKTARPIKSNRNISVSAPVCENGQINNSDQSGCDATGFAI</sequence>
<proteinExistence type="predicted"/>
<dbReference type="Ensembl" id="ENSMMOT00000019602.1">
    <property type="protein sequence ID" value="ENSMMOP00000019281.1"/>
    <property type="gene ID" value="ENSMMOG00000014591.1"/>
</dbReference>
<name>A0A3Q3WN77_MOLML</name>
<organism evidence="1 2">
    <name type="scientific">Mola mola</name>
    <name type="common">Ocean sunfish</name>
    <name type="synonym">Tetraodon mola</name>
    <dbReference type="NCBI Taxonomy" id="94237"/>
    <lineage>
        <taxon>Eukaryota</taxon>
        <taxon>Metazoa</taxon>
        <taxon>Chordata</taxon>
        <taxon>Craniata</taxon>
        <taxon>Vertebrata</taxon>
        <taxon>Euteleostomi</taxon>
        <taxon>Actinopterygii</taxon>
        <taxon>Neopterygii</taxon>
        <taxon>Teleostei</taxon>
        <taxon>Neoteleostei</taxon>
        <taxon>Acanthomorphata</taxon>
        <taxon>Eupercaria</taxon>
        <taxon>Tetraodontiformes</taxon>
        <taxon>Molidae</taxon>
        <taxon>Mola</taxon>
    </lineage>
</organism>
<evidence type="ECO:0000313" key="1">
    <source>
        <dbReference type="Ensembl" id="ENSMMOP00000019281.1"/>
    </source>
</evidence>
<accession>A0A3Q3WN77</accession>
<dbReference type="AlphaFoldDB" id="A0A3Q3WN77"/>
<evidence type="ECO:0000313" key="2">
    <source>
        <dbReference type="Proteomes" id="UP000261620"/>
    </source>
</evidence>
<keyword evidence="2" id="KW-1185">Reference proteome</keyword>
<reference evidence="1" key="1">
    <citation type="submission" date="2025-08" db="UniProtKB">
        <authorList>
            <consortium name="Ensembl"/>
        </authorList>
    </citation>
    <scope>IDENTIFICATION</scope>
</reference>